<sequence>MKTLSPFALAVEVSLVGLTAVSSGICPGCKTCRDELGYGSLAELETAWENGDAPNEPYFSRQACECCGSHLGGDREPAHGINENGDIVHFVVCVDCVMYLTNSEEPENWEG</sequence>
<dbReference type="EMBL" id="LAZR01007075">
    <property type="protein sequence ID" value="KKM87632.1"/>
    <property type="molecule type" value="Genomic_DNA"/>
</dbReference>
<comment type="caution">
    <text evidence="1">The sequence shown here is derived from an EMBL/GenBank/DDBJ whole genome shotgun (WGS) entry which is preliminary data.</text>
</comment>
<accession>A0A0F9P2E2</accession>
<reference evidence="1" key="1">
    <citation type="journal article" date="2015" name="Nature">
        <title>Complex archaea that bridge the gap between prokaryotes and eukaryotes.</title>
        <authorList>
            <person name="Spang A."/>
            <person name="Saw J.H."/>
            <person name="Jorgensen S.L."/>
            <person name="Zaremba-Niedzwiedzka K."/>
            <person name="Martijn J."/>
            <person name="Lind A.E."/>
            <person name="van Eijk R."/>
            <person name="Schleper C."/>
            <person name="Guy L."/>
            <person name="Ettema T.J."/>
        </authorList>
    </citation>
    <scope>NUCLEOTIDE SEQUENCE</scope>
</reference>
<gene>
    <name evidence="1" type="ORF">LCGC14_1266950</name>
</gene>
<organism evidence="1">
    <name type="scientific">marine sediment metagenome</name>
    <dbReference type="NCBI Taxonomy" id="412755"/>
    <lineage>
        <taxon>unclassified sequences</taxon>
        <taxon>metagenomes</taxon>
        <taxon>ecological metagenomes</taxon>
    </lineage>
</organism>
<evidence type="ECO:0000313" key="1">
    <source>
        <dbReference type="EMBL" id="KKM87632.1"/>
    </source>
</evidence>
<name>A0A0F9P2E2_9ZZZZ</name>
<dbReference type="AlphaFoldDB" id="A0A0F9P2E2"/>
<proteinExistence type="predicted"/>
<protein>
    <submittedName>
        <fullName evidence="1">Uncharacterized protein</fullName>
    </submittedName>
</protein>